<evidence type="ECO:0000256" key="3">
    <source>
        <dbReference type="ARBA" id="ARBA00048954"/>
    </source>
</evidence>
<comment type="catalytic activity">
    <reaction evidence="2">
        <text>Couples ATP hydrolysis with the unwinding of duplex DNA by translocating in the 3'-5' direction.</text>
        <dbReference type="EC" id="5.6.2.4"/>
    </reaction>
</comment>
<dbReference type="PANTHER" id="PTHR42957:SF1">
    <property type="entry name" value="HELICASE MJ1565-RELATED"/>
    <property type="match status" value="1"/>
</dbReference>
<comment type="catalytic activity">
    <reaction evidence="4">
        <text>ATP + H2O = ADP + phosphate + H(+)</text>
        <dbReference type="Rhea" id="RHEA:13065"/>
        <dbReference type="ChEBI" id="CHEBI:15377"/>
        <dbReference type="ChEBI" id="CHEBI:15378"/>
        <dbReference type="ChEBI" id="CHEBI:30616"/>
        <dbReference type="ChEBI" id="CHEBI:43474"/>
        <dbReference type="ChEBI" id="CHEBI:456216"/>
        <dbReference type="EC" id="5.6.2.4"/>
    </reaction>
</comment>
<dbReference type="InterPro" id="IPR008571">
    <property type="entry name" value="HerA-like"/>
</dbReference>
<keyword evidence="7" id="KW-0547">Nucleotide-binding</keyword>
<keyword evidence="8" id="KW-1185">Reference proteome</keyword>
<comment type="catalytic activity">
    <reaction evidence="3">
        <text>ATP + H2O = ADP + phosphate + H(+)</text>
        <dbReference type="Rhea" id="RHEA:13065"/>
        <dbReference type="ChEBI" id="CHEBI:15377"/>
        <dbReference type="ChEBI" id="CHEBI:15378"/>
        <dbReference type="ChEBI" id="CHEBI:30616"/>
        <dbReference type="ChEBI" id="CHEBI:43474"/>
        <dbReference type="ChEBI" id="CHEBI:456216"/>
        <dbReference type="EC" id="5.6.2.3"/>
    </reaction>
</comment>
<evidence type="ECO:0000256" key="1">
    <source>
        <dbReference type="ARBA" id="ARBA00007816"/>
    </source>
</evidence>
<sequence length="396" mass="43833">MADVPETISVTTDGLELPVAELLTGRGFITGKSGSGKSNTASVIAERLLEYNVPLLVVDTDGEYYGLKEQFELLHVGGDGECDVRVGPEHAEALADLALTENVPVILDVSGYLDRDEARSLVEGVVRTLFLMEKTRKKPFLLLVEEMHEYLPESGSLDDLGEVLIQVAKRGRKRGLGICGMSQRPAAVDKDYITQCDWLVWHRLTWENDTRVVARIVDAESAESVEELADGEAILMTDWDERVRRVQFQRKQTFDAGATPGLEGYERPDLKSIESALLDRFETAGERNDSERTVATEDAPAAKDGRIEEREDGVGQLRTGERRPREADPDRPASERTRTVSAAAREDPVQEFGELMAYGLRLLARSVRRGGGRVQRRLGTPFTSETDATDVNGQSE</sequence>
<keyword evidence="7" id="KW-0067">ATP-binding</keyword>
<protein>
    <submittedName>
        <fullName evidence="7">ATP-binding protein</fullName>
    </submittedName>
</protein>
<dbReference type="EMBL" id="JBHTBF010000002">
    <property type="protein sequence ID" value="MFC7317033.1"/>
    <property type="molecule type" value="Genomic_DNA"/>
</dbReference>
<dbReference type="SUPFAM" id="SSF52540">
    <property type="entry name" value="P-loop containing nucleoside triphosphate hydrolases"/>
    <property type="match status" value="1"/>
</dbReference>
<accession>A0ABD6A9U4</accession>
<evidence type="ECO:0000313" key="8">
    <source>
        <dbReference type="Proteomes" id="UP001596547"/>
    </source>
</evidence>
<name>A0ABD6A9U4_9EURY</name>
<evidence type="ECO:0000256" key="4">
    <source>
        <dbReference type="ARBA" id="ARBA00048988"/>
    </source>
</evidence>
<dbReference type="GeneID" id="79316313"/>
<evidence type="ECO:0000313" key="7">
    <source>
        <dbReference type="EMBL" id="MFC7317033.1"/>
    </source>
</evidence>
<dbReference type="GO" id="GO:0043138">
    <property type="term" value="F:3'-5' DNA helicase activity"/>
    <property type="evidence" value="ECO:0007669"/>
    <property type="project" value="UniProtKB-EC"/>
</dbReference>
<evidence type="ECO:0000256" key="5">
    <source>
        <dbReference type="SAM" id="MobiDB-lite"/>
    </source>
</evidence>
<dbReference type="GO" id="GO:0043139">
    <property type="term" value="F:5'-3' DNA helicase activity"/>
    <property type="evidence" value="ECO:0007669"/>
    <property type="project" value="UniProtKB-EC"/>
</dbReference>
<feature type="region of interest" description="Disordered" evidence="5">
    <location>
        <begin position="370"/>
        <end position="396"/>
    </location>
</feature>
<gene>
    <name evidence="7" type="ORF">ACFQPE_09525</name>
</gene>
<dbReference type="PANTHER" id="PTHR42957">
    <property type="entry name" value="HELICASE MJ1565-RELATED"/>
    <property type="match status" value="1"/>
</dbReference>
<dbReference type="InterPro" id="IPR027417">
    <property type="entry name" value="P-loop_NTPase"/>
</dbReference>
<comment type="caution">
    <text evidence="7">The sequence shown here is derived from an EMBL/GenBank/DDBJ whole genome shotgun (WGS) entry which is preliminary data.</text>
</comment>
<dbReference type="InterPro" id="IPR002789">
    <property type="entry name" value="HerA_central"/>
</dbReference>
<dbReference type="RefSeq" id="WP_379794160.1">
    <property type="nucleotide sequence ID" value="NZ_CP119992.1"/>
</dbReference>
<comment type="similarity">
    <text evidence="1">Belongs to the HerA family.</text>
</comment>
<evidence type="ECO:0000259" key="6">
    <source>
        <dbReference type="Pfam" id="PF01935"/>
    </source>
</evidence>
<evidence type="ECO:0000256" key="2">
    <source>
        <dbReference type="ARBA" id="ARBA00034617"/>
    </source>
</evidence>
<dbReference type="GO" id="GO:0005524">
    <property type="term" value="F:ATP binding"/>
    <property type="evidence" value="ECO:0007669"/>
    <property type="project" value="UniProtKB-KW"/>
</dbReference>
<feature type="domain" description="Helicase HerA central" evidence="6">
    <location>
        <begin position="20"/>
        <end position="71"/>
    </location>
</feature>
<dbReference type="AlphaFoldDB" id="A0ABD6A9U4"/>
<feature type="region of interest" description="Disordered" evidence="5">
    <location>
        <begin position="283"/>
        <end position="345"/>
    </location>
</feature>
<proteinExistence type="inferred from homology"/>
<dbReference type="Proteomes" id="UP001596547">
    <property type="component" value="Unassembled WGS sequence"/>
</dbReference>
<dbReference type="Pfam" id="PF01935">
    <property type="entry name" value="DUF87"/>
    <property type="match status" value="1"/>
</dbReference>
<reference evidence="7 8" key="1">
    <citation type="journal article" date="2019" name="Int. J. Syst. Evol. Microbiol.">
        <title>The Global Catalogue of Microorganisms (GCM) 10K type strain sequencing project: providing services to taxonomists for standard genome sequencing and annotation.</title>
        <authorList>
            <consortium name="The Broad Institute Genomics Platform"/>
            <consortium name="The Broad Institute Genome Sequencing Center for Infectious Disease"/>
            <person name="Wu L."/>
            <person name="Ma J."/>
        </authorList>
    </citation>
    <scope>NUCLEOTIDE SEQUENCE [LARGE SCALE GENOMIC DNA]</scope>
    <source>
        <strain evidence="7 8">PSR21</strain>
    </source>
</reference>
<dbReference type="Gene3D" id="3.40.50.300">
    <property type="entry name" value="P-loop containing nucleotide triphosphate hydrolases"/>
    <property type="match status" value="1"/>
</dbReference>
<organism evidence="7 8">
    <name type="scientific">Halomarina halobia</name>
    <dbReference type="NCBI Taxonomy" id="3033386"/>
    <lineage>
        <taxon>Archaea</taxon>
        <taxon>Methanobacteriati</taxon>
        <taxon>Methanobacteriota</taxon>
        <taxon>Stenosarchaea group</taxon>
        <taxon>Halobacteria</taxon>
        <taxon>Halobacteriales</taxon>
        <taxon>Natronomonadaceae</taxon>
        <taxon>Halomarina</taxon>
    </lineage>
</organism>
<feature type="compositionally biased region" description="Polar residues" evidence="5">
    <location>
        <begin position="381"/>
        <end position="396"/>
    </location>
</feature>